<dbReference type="KEGG" id="bht:DIC78_08125"/>
<dbReference type="EMBL" id="PGUV01000014">
    <property type="protein sequence ID" value="PLS05476.1"/>
    <property type="molecule type" value="Genomic_DNA"/>
</dbReference>
<reference evidence="2" key="2">
    <citation type="submission" date="2022-02" db="EMBL/GenBank/DDBJ databases">
        <title>Crop Bioprotection Bacillus Genome Sequencing.</title>
        <authorList>
            <person name="Dunlap C."/>
        </authorList>
    </citation>
    <scope>NUCLEOTIDE SEQUENCE</scope>
    <source>
        <strain evidence="2">EC49O2N-C10</strain>
    </source>
</reference>
<dbReference type="InterPro" id="IPR058725">
    <property type="entry name" value="YczF"/>
</dbReference>
<dbReference type="Proteomes" id="UP000234803">
    <property type="component" value="Unassembled WGS sequence"/>
</dbReference>
<sequence length="73" mass="8389">MKILGITAVLLICLLVISVFMDMLQGFSLGKAIYNNMSSFKMTSFAEWMMLLFFVLLLVREIFVIYKSNKKSP</sequence>
<keyword evidence="1" id="KW-1133">Transmembrane helix</keyword>
<comment type="caution">
    <text evidence="3">The sequence shown here is derived from an EMBL/GenBank/DDBJ whole genome shotgun (WGS) entry which is preliminary data.</text>
</comment>
<accession>A0A9Q6F0X7</accession>
<protein>
    <recommendedName>
        <fullName evidence="5">YczF</fullName>
    </recommendedName>
</protein>
<evidence type="ECO:0000313" key="3">
    <source>
        <dbReference type="EMBL" id="PLS05476.1"/>
    </source>
</evidence>
<reference evidence="3 4" key="1">
    <citation type="submission" date="2017-12" db="EMBL/GenBank/DDBJ databases">
        <title>Comparative Functional Genomics of Dry Heat Resistant strains isolated from the Viking Spacecraft.</title>
        <authorList>
            <person name="Seuylemezian A."/>
            <person name="Cooper K."/>
            <person name="Vaishampayan P."/>
        </authorList>
    </citation>
    <scope>NUCLEOTIDE SEQUENCE [LARGE SCALE GENOMIC DNA]</scope>
    <source>
        <strain evidence="3 4">V48-19</strain>
    </source>
</reference>
<evidence type="ECO:0000313" key="2">
    <source>
        <dbReference type="EMBL" id="MCY9185157.1"/>
    </source>
</evidence>
<evidence type="ECO:0000256" key="1">
    <source>
        <dbReference type="SAM" id="Phobius"/>
    </source>
</evidence>
<gene>
    <name evidence="3" type="ORF">CUU63_15515</name>
    <name evidence="2" type="ORF">MOF03_10925</name>
</gene>
<dbReference type="Pfam" id="PF26310">
    <property type="entry name" value="YczF"/>
    <property type="match status" value="1"/>
</dbReference>
<dbReference type="GeneID" id="50134871"/>
<keyword evidence="1" id="KW-0812">Transmembrane</keyword>
<keyword evidence="1" id="KW-0472">Membrane</keyword>
<dbReference type="RefSeq" id="WP_024120204.1">
    <property type="nucleotide sequence ID" value="NZ_ASJT01000004.1"/>
</dbReference>
<dbReference type="Proteomes" id="UP001073053">
    <property type="component" value="Unassembled WGS sequence"/>
</dbReference>
<organism evidence="3 4">
    <name type="scientific">Bacillus halotolerans</name>
    <dbReference type="NCBI Taxonomy" id="260554"/>
    <lineage>
        <taxon>Bacteria</taxon>
        <taxon>Bacillati</taxon>
        <taxon>Bacillota</taxon>
        <taxon>Bacilli</taxon>
        <taxon>Bacillales</taxon>
        <taxon>Bacillaceae</taxon>
        <taxon>Bacillus</taxon>
    </lineage>
</organism>
<feature type="transmembrane region" description="Helical" evidence="1">
    <location>
        <begin position="45"/>
        <end position="66"/>
    </location>
</feature>
<dbReference type="AlphaFoldDB" id="A0A9Q6F0X7"/>
<evidence type="ECO:0008006" key="5">
    <source>
        <dbReference type="Google" id="ProtNLM"/>
    </source>
</evidence>
<name>A0A9Q6F0X7_9BACI</name>
<proteinExistence type="predicted"/>
<dbReference type="EMBL" id="JALAWA010000006">
    <property type="protein sequence ID" value="MCY9185157.1"/>
    <property type="molecule type" value="Genomic_DNA"/>
</dbReference>
<evidence type="ECO:0000313" key="4">
    <source>
        <dbReference type="Proteomes" id="UP000234803"/>
    </source>
</evidence>